<keyword evidence="3" id="KW-1185">Reference proteome</keyword>
<proteinExistence type="predicted"/>
<feature type="region of interest" description="Disordered" evidence="1">
    <location>
        <begin position="1"/>
        <end position="25"/>
    </location>
</feature>
<gene>
    <name evidence="2" type="ORF">NDU88_004623</name>
</gene>
<evidence type="ECO:0000313" key="3">
    <source>
        <dbReference type="Proteomes" id="UP001066276"/>
    </source>
</evidence>
<dbReference type="Proteomes" id="UP001066276">
    <property type="component" value="Chromosome 5"/>
</dbReference>
<evidence type="ECO:0000313" key="2">
    <source>
        <dbReference type="EMBL" id="KAJ1151844.1"/>
    </source>
</evidence>
<accession>A0AAV7RG88</accession>
<comment type="caution">
    <text evidence="2">The sequence shown here is derived from an EMBL/GenBank/DDBJ whole genome shotgun (WGS) entry which is preliminary data.</text>
</comment>
<organism evidence="2 3">
    <name type="scientific">Pleurodeles waltl</name>
    <name type="common">Iberian ribbed newt</name>
    <dbReference type="NCBI Taxonomy" id="8319"/>
    <lineage>
        <taxon>Eukaryota</taxon>
        <taxon>Metazoa</taxon>
        <taxon>Chordata</taxon>
        <taxon>Craniata</taxon>
        <taxon>Vertebrata</taxon>
        <taxon>Euteleostomi</taxon>
        <taxon>Amphibia</taxon>
        <taxon>Batrachia</taxon>
        <taxon>Caudata</taxon>
        <taxon>Salamandroidea</taxon>
        <taxon>Salamandridae</taxon>
        <taxon>Pleurodelinae</taxon>
        <taxon>Pleurodeles</taxon>
    </lineage>
</organism>
<protein>
    <submittedName>
        <fullName evidence="2">Uncharacterized protein</fullName>
    </submittedName>
</protein>
<name>A0AAV7RG88_PLEWA</name>
<sequence length="124" mass="12972">MAPGQRGGPDIPISSPCMSPAHCAKEPPSAAATAMALRGIGGSPAPSRGFSQGSSLRQEAGAGVRGILGQRPQRGKQRQQRQRFCGRPAKEKAQPCVGGCRAHGERKIEIRESQCRTLEGVPAC</sequence>
<dbReference type="EMBL" id="JANPWB010000009">
    <property type="protein sequence ID" value="KAJ1151844.1"/>
    <property type="molecule type" value="Genomic_DNA"/>
</dbReference>
<feature type="region of interest" description="Disordered" evidence="1">
    <location>
        <begin position="38"/>
        <end position="97"/>
    </location>
</feature>
<reference evidence="2" key="1">
    <citation type="journal article" date="2022" name="bioRxiv">
        <title>Sequencing and chromosome-scale assembly of the giantPleurodeles waltlgenome.</title>
        <authorList>
            <person name="Brown T."/>
            <person name="Elewa A."/>
            <person name="Iarovenko S."/>
            <person name="Subramanian E."/>
            <person name="Araus A.J."/>
            <person name="Petzold A."/>
            <person name="Susuki M."/>
            <person name="Suzuki K.-i.T."/>
            <person name="Hayashi T."/>
            <person name="Toyoda A."/>
            <person name="Oliveira C."/>
            <person name="Osipova E."/>
            <person name="Leigh N.D."/>
            <person name="Simon A."/>
            <person name="Yun M.H."/>
        </authorList>
    </citation>
    <scope>NUCLEOTIDE SEQUENCE</scope>
    <source>
        <strain evidence="2">20211129_DDA</strain>
        <tissue evidence="2">Liver</tissue>
    </source>
</reference>
<evidence type="ECO:0000256" key="1">
    <source>
        <dbReference type="SAM" id="MobiDB-lite"/>
    </source>
</evidence>
<dbReference type="AlphaFoldDB" id="A0AAV7RG88"/>